<protein>
    <submittedName>
        <fullName evidence="1">Uncharacterized protein</fullName>
    </submittedName>
</protein>
<proteinExistence type="predicted"/>
<organism evidence="1 2">
    <name type="scientific">Ensete ventricosum</name>
    <name type="common">Abyssinian banana</name>
    <name type="synonym">Musa ensete</name>
    <dbReference type="NCBI Taxonomy" id="4639"/>
    <lineage>
        <taxon>Eukaryota</taxon>
        <taxon>Viridiplantae</taxon>
        <taxon>Streptophyta</taxon>
        <taxon>Embryophyta</taxon>
        <taxon>Tracheophyta</taxon>
        <taxon>Spermatophyta</taxon>
        <taxon>Magnoliopsida</taxon>
        <taxon>Liliopsida</taxon>
        <taxon>Zingiberales</taxon>
        <taxon>Musaceae</taxon>
        <taxon>Ensete</taxon>
    </lineage>
</organism>
<sequence length="178" mass="19181">MMSQPDEVARAHKLASIVCRRGALVPICCRVPCGWWAVGARPGTKALAELLVLDLAPPTIKSGGTHRTGDTSSLWCLTRRQSPTVRGAVGWLARRVWPATLPSARCQGHCRLVGLSRSLCQATNRLLVGVPQVGQPIASAPPCHWPPVVLSTVYCQARYGPGRDSDSPNWTYRGHVGT</sequence>
<evidence type="ECO:0000313" key="2">
    <source>
        <dbReference type="Proteomes" id="UP000287651"/>
    </source>
</evidence>
<dbReference type="EMBL" id="AMZH03005601">
    <property type="protein sequence ID" value="RRT65995.1"/>
    <property type="molecule type" value="Genomic_DNA"/>
</dbReference>
<reference evidence="1 2" key="1">
    <citation type="journal article" date="2014" name="Agronomy (Basel)">
        <title>A Draft Genome Sequence for Ensete ventricosum, the Drought-Tolerant Tree Against Hunger.</title>
        <authorList>
            <person name="Harrison J."/>
            <person name="Moore K.A."/>
            <person name="Paszkiewicz K."/>
            <person name="Jones T."/>
            <person name="Grant M."/>
            <person name="Ambacheew D."/>
            <person name="Muzemil S."/>
            <person name="Studholme D.J."/>
        </authorList>
    </citation>
    <scope>NUCLEOTIDE SEQUENCE [LARGE SCALE GENOMIC DNA]</scope>
</reference>
<gene>
    <name evidence="1" type="ORF">B296_00013468</name>
</gene>
<dbReference type="Proteomes" id="UP000287651">
    <property type="component" value="Unassembled WGS sequence"/>
</dbReference>
<accession>A0A426ZPZ4</accession>
<evidence type="ECO:0000313" key="1">
    <source>
        <dbReference type="EMBL" id="RRT65995.1"/>
    </source>
</evidence>
<name>A0A426ZPZ4_ENSVE</name>
<dbReference type="AlphaFoldDB" id="A0A426ZPZ4"/>
<comment type="caution">
    <text evidence="1">The sequence shown here is derived from an EMBL/GenBank/DDBJ whole genome shotgun (WGS) entry which is preliminary data.</text>
</comment>